<organism evidence="2 3">
    <name type="scientific">Paragemmobacter amnigenus</name>
    <dbReference type="NCBI Taxonomy" id="2852097"/>
    <lineage>
        <taxon>Bacteria</taxon>
        <taxon>Pseudomonadati</taxon>
        <taxon>Pseudomonadota</taxon>
        <taxon>Alphaproteobacteria</taxon>
        <taxon>Rhodobacterales</taxon>
        <taxon>Paracoccaceae</taxon>
        <taxon>Paragemmobacter</taxon>
    </lineage>
</organism>
<dbReference type="PROSITE" id="PS51257">
    <property type="entry name" value="PROKAR_LIPOPROTEIN"/>
    <property type="match status" value="1"/>
</dbReference>
<comment type="caution">
    <text evidence="2">The sequence shown here is derived from an EMBL/GenBank/DDBJ whole genome shotgun (WGS) entry which is preliminary data.</text>
</comment>
<keyword evidence="1" id="KW-0732">Signal</keyword>
<feature type="signal peptide" evidence="1">
    <location>
        <begin position="1"/>
        <end position="18"/>
    </location>
</feature>
<name>A0ABS6J396_9RHOB</name>
<evidence type="ECO:0000313" key="2">
    <source>
        <dbReference type="EMBL" id="MBU9696912.1"/>
    </source>
</evidence>
<dbReference type="SUPFAM" id="SSF46626">
    <property type="entry name" value="Cytochrome c"/>
    <property type="match status" value="1"/>
</dbReference>
<feature type="chain" id="PRO_5045993392" evidence="1">
    <location>
        <begin position="19"/>
        <end position="139"/>
    </location>
</feature>
<proteinExistence type="predicted"/>
<dbReference type="Proteomes" id="UP000731907">
    <property type="component" value="Unassembled WGS sequence"/>
</dbReference>
<evidence type="ECO:0000313" key="3">
    <source>
        <dbReference type="Proteomes" id="UP000731907"/>
    </source>
</evidence>
<dbReference type="EMBL" id="JAAATX020000002">
    <property type="protein sequence ID" value="MBU9696912.1"/>
    <property type="molecule type" value="Genomic_DNA"/>
</dbReference>
<reference evidence="2 3" key="1">
    <citation type="submission" date="2021-06" db="EMBL/GenBank/DDBJ databases">
        <title>Rhodobacteraceae bacterium strain HSP-20.</title>
        <authorList>
            <person name="Chen W.-M."/>
        </authorList>
    </citation>
    <scope>NUCLEOTIDE SEQUENCE [LARGE SCALE GENOMIC DNA]</scope>
    <source>
        <strain evidence="2 3">HSP-20</strain>
    </source>
</reference>
<protein>
    <submittedName>
        <fullName evidence="2">Cytochrome c</fullName>
    </submittedName>
</protein>
<gene>
    <name evidence="2" type="ORF">GU927_003520</name>
</gene>
<keyword evidence="3" id="KW-1185">Reference proteome</keyword>
<dbReference type="RefSeq" id="WP_161760974.1">
    <property type="nucleotide sequence ID" value="NZ_JAAATX020000002.1"/>
</dbReference>
<dbReference type="Gene3D" id="1.10.760.10">
    <property type="entry name" value="Cytochrome c-like domain"/>
    <property type="match status" value="1"/>
</dbReference>
<evidence type="ECO:0000256" key="1">
    <source>
        <dbReference type="SAM" id="SignalP"/>
    </source>
</evidence>
<dbReference type="InterPro" id="IPR036909">
    <property type="entry name" value="Cyt_c-like_dom_sf"/>
</dbReference>
<accession>A0ABS6J396</accession>
<sequence length="139" mass="14233">MQRVFLYPLGMAALFGLAACVLPQGGAEPQTSGAADYAAFCAGCHGAGGVGDGEMAAGLAQKPADLTGLSARNGGLFPTTRVMAQIWGYTGGKEGDRVMPQFAALLDGALVPYDGGDGIETPTPVRLVELAEYLKVLQK</sequence>